<gene>
    <name evidence="2" type="ORF">M9458_024130</name>
</gene>
<dbReference type="AlphaFoldDB" id="A0ABD0Q685"/>
<sequence>QTPSDVCKHGSRLTRSLGLAAALLLTVLVCVRAQLGRDPSADVCYFWQVAVRDTPVELSL</sequence>
<reference evidence="2 3" key="1">
    <citation type="submission" date="2024-05" db="EMBL/GenBank/DDBJ databases">
        <title>Genome sequencing and assembly of Indian major carp, Cirrhinus mrigala (Hamilton, 1822).</title>
        <authorList>
            <person name="Mohindra V."/>
            <person name="Chowdhury L.M."/>
            <person name="Lal K."/>
            <person name="Jena J.K."/>
        </authorList>
    </citation>
    <scope>NUCLEOTIDE SEQUENCE [LARGE SCALE GENOMIC DNA]</scope>
    <source>
        <strain evidence="2">CM1030</strain>
        <tissue evidence="2">Blood</tissue>
    </source>
</reference>
<comment type="caution">
    <text evidence="2">The sequence shown here is derived from an EMBL/GenBank/DDBJ whole genome shotgun (WGS) entry which is preliminary data.</text>
</comment>
<feature type="non-terminal residue" evidence="2">
    <location>
        <position position="60"/>
    </location>
</feature>
<evidence type="ECO:0000256" key="1">
    <source>
        <dbReference type="SAM" id="SignalP"/>
    </source>
</evidence>
<name>A0ABD0Q685_CIRMR</name>
<evidence type="ECO:0000313" key="2">
    <source>
        <dbReference type="EMBL" id="KAL0181724.1"/>
    </source>
</evidence>
<organism evidence="2 3">
    <name type="scientific">Cirrhinus mrigala</name>
    <name type="common">Mrigala</name>
    <dbReference type="NCBI Taxonomy" id="683832"/>
    <lineage>
        <taxon>Eukaryota</taxon>
        <taxon>Metazoa</taxon>
        <taxon>Chordata</taxon>
        <taxon>Craniata</taxon>
        <taxon>Vertebrata</taxon>
        <taxon>Euteleostomi</taxon>
        <taxon>Actinopterygii</taxon>
        <taxon>Neopterygii</taxon>
        <taxon>Teleostei</taxon>
        <taxon>Ostariophysi</taxon>
        <taxon>Cypriniformes</taxon>
        <taxon>Cyprinidae</taxon>
        <taxon>Labeoninae</taxon>
        <taxon>Labeonini</taxon>
        <taxon>Cirrhinus</taxon>
    </lineage>
</organism>
<proteinExistence type="predicted"/>
<feature type="non-terminal residue" evidence="2">
    <location>
        <position position="1"/>
    </location>
</feature>
<feature type="signal peptide" evidence="1">
    <location>
        <begin position="1"/>
        <end position="33"/>
    </location>
</feature>
<keyword evidence="1" id="KW-0732">Signal</keyword>
<evidence type="ECO:0000313" key="3">
    <source>
        <dbReference type="Proteomes" id="UP001529510"/>
    </source>
</evidence>
<accession>A0ABD0Q685</accession>
<dbReference type="Proteomes" id="UP001529510">
    <property type="component" value="Unassembled WGS sequence"/>
</dbReference>
<protein>
    <submittedName>
        <fullName evidence="2">Uncharacterized protein</fullName>
    </submittedName>
</protein>
<keyword evidence="3" id="KW-1185">Reference proteome</keyword>
<feature type="chain" id="PRO_5044741745" evidence="1">
    <location>
        <begin position="34"/>
        <end position="60"/>
    </location>
</feature>
<dbReference type="EMBL" id="JAMKFB020000011">
    <property type="protein sequence ID" value="KAL0181724.1"/>
    <property type="molecule type" value="Genomic_DNA"/>
</dbReference>